<dbReference type="AlphaFoldDB" id="A0A427B481"/>
<accession>A0A427B481</accession>
<sequence>MTCLQSLRESKTRHEIVELAVGSLLGSSKTLVSRRSDSSTFSLTAVVTAKRKHEDHCRGLQGKECSSQSTFICPRSGSLLLVLLAAFPAPMATSDAPFMVAHKKVSLTRLKSGVERVSVSLSTCTTKGPRE</sequence>
<reference evidence="1 2" key="1">
    <citation type="journal article" date="2014" name="Agronomy (Basel)">
        <title>A Draft Genome Sequence for Ensete ventricosum, the Drought-Tolerant Tree Against Hunger.</title>
        <authorList>
            <person name="Harrison J."/>
            <person name="Moore K.A."/>
            <person name="Paszkiewicz K."/>
            <person name="Jones T."/>
            <person name="Grant M."/>
            <person name="Ambacheew D."/>
            <person name="Muzemil S."/>
            <person name="Studholme D.J."/>
        </authorList>
    </citation>
    <scope>NUCLEOTIDE SEQUENCE [LARGE SCALE GENOMIC DNA]</scope>
</reference>
<evidence type="ECO:0000313" key="2">
    <source>
        <dbReference type="Proteomes" id="UP000287651"/>
    </source>
</evidence>
<comment type="caution">
    <text evidence="1">The sequence shown here is derived from an EMBL/GenBank/DDBJ whole genome shotgun (WGS) entry which is preliminary data.</text>
</comment>
<gene>
    <name evidence="1" type="ORF">B296_00008604</name>
</gene>
<organism evidence="1 2">
    <name type="scientific">Ensete ventricosum</name>
    <name type="common">Abyssinian banana</name>
    <name type="synonym">Musa ensete</name>
    <dbReference type="NCBI Taxonomy" id="4639"/>
    <lineage>
        <taxon>Eukaryota</taxon>
        <taxon>Viridiplantae</taxon>
        <taxon>Streptophyta</taxon>
        <taxon>Embryophyta</taxon>
        <taxon>Tracheophyta</taxon>
        <taxon>Spermatophyta</taxon>
        <taxon>Magnoliopsida</taxon>
        <taxon>Liliopsida</taxon>
        <taxon>Zingiberales</taxon>
        <taxon>Musaceae</taxon>
        <taxon>Ensete</taxon>
    </lineage>
</organism>
<dbReference type="Proteomes" id="UP000287651">
    <property type="component" value="Unassembled WGS sequence"/>
</dbReference>
<proteinExistence type="predicted"/>
<evidence type="ECO:0000313" key="1">
    <source>
        <dbReference type="EMBL" id="RRT83295.1"/>
    </source>
</evidence>
<dbReference type="EMBL" id="AMZH03000521">
    <property type="protein sequence ID" value="RRT83295.1"/>
    <property type="molecule type" value="Genomic_DNA"/>
</dbReference>
<protein>
    <submittedName>
        <fullName evidence="1">Uncharacterized protein</fullName>
    </submittedName>
</protein>
<name>A0A427B481_ENSVE</name>